<evidence type="ECO:0000256" key="3">
    <source>
        <dbReference type="ARBA" id="ARBA00023163"/>
    </source>
</evidence>
<gene>
    <name evidence="5" type="primary">cytR_6</name>
    <name evidence="5" type="ORF">PDESU_04843</name>
</gene>
<dbReference type="Gene3D" id="1.10.260.40">
    <property type="entry name" value="lambda repressor-like DNA-binding domains"/>
    <property type="match status" value="1"/>
</dbReference>
<reference evidence="5 6" key="1">
    <citation type="submission" date="2019-04" db="EMBL/GenBank/DDBJ databases">
        <authorList>
            <person name="Van Vliet M D."/>
        </authorList>
    </citation>
    <scope>NUCLEOTIDE SEQUENCE [LARGE SCALE GENOMIC DNA]</scope>
    <source>
        <strain evidence="5 6">F1</strain>
    </source>
</reference>
<dbReference type="GO" id="GO:0003700">
    <property type="term" value="F:DNA-binding transcription factor activity"/>
    <property type="evidence" value="ECO:0007669"/>
    <property type="project" value="TreeGrafter"/>
</dbReference>
<keyword evidence="1" id="KW-0805">Transcription regulation</keyword>
<dbReference type="SMART" id="SM00354">
    <property type="entry name" value="HTH_LACI"/>
    <property type="match status" value="1"/>
</dbReference>
<dbReference type="EMBL" id="CAAHFG010000003">
    <property type="protein sequence ID" value="VGO16252.1"/>
    <property type="molecule type" value="Genomic_DNA"/>
</dbReference>
<proteinExistence type="predicted"/>
<dbReference type="RefSeq" id="WP_168442544.1">
    <property type="nucleotide sequence ID" value="NZ_CAAHFG010000003.1"/>
</dbReference>
<keyword evidence="2" id="KW-0238">DNA-binding</keyword>
<name>A0A6C2U818_PONDE</name>
<dbReference type="GO" id="GO:0000976">
    <property type="term" value="F:transcription cis-regulatory region binding"/>
    <property type="evidence" value="ECO:0007669"/>
    <property type="project" value="TreeGrafter"/>
</dbReference>
<keyword evidence="3" id="KW-0804">Transcription</keyword>
<dbReference type="Proteomes" id="UP000366872">
    <property type="component" value="Unassembled WGS sequence"/>
</dbReference>
<dbReference type="Gene3D" id="3.40.50.2300">
    <property type="match status" value="2"/>
</dbReference>
<evidence type="ECO:0000259" key="4">
    <source>
        <dbReference type="PROSITE" id="PS50932"/>
    </source>
</evidence>
<dbReference type="InterPro" id="IPR046335">
    <property type="entry name" value="LacI/GalR-like_sensor"/>
</dbReference>
<evidence type="ECO:0000256" key="2">
    <source>
        <dbReference type="ARBA" id="ARBA00023125"/>
    </source>
</evidence>
<evidence type="ECO:0000256" key="1">
    <source>
        <dbReference type="ARBA" id="ARBA00023015"/>
    </source>
</evidence>
<dbReference type="InterPro" id="IPR010982">
    <property type="entry name" value="Lambda_DNA-bd_dom_sf"/>
</dbReference>
<protein>
    <submittedName>
        <fullName evidence="5">HTH-type transcriptional repressor CytR</fullName>
    </submittedName>
</protein>
<evidence type="ECO:0000313" key="5">
    <source>
        <dbReference type="EMBL" id="VGO16252.1"/>
    </source>
</evidence>
<dbReference type="InterPro" id="IPR000843">
    <property type="entry name" value="HTH_LacI"/>
</dbReference>
<sequence length="340" mass="37369">MGFDGVNLSEIAERLNISISTVSRAIRNLKGVHPATRNKVVEVAREMGYGKTLEDEHTGRTILVLAQTSGGGEVQDYLSGISRAAVGANVSVLTHCLPLERCEELLDPKMQPPALRCGQVDGIIFLFKWPDSVVAKLEQSFPVVSMVHEYNVGPMDRVGIDHQYCMNILIDHLVELGHQRIGFFGLCPEVSWSCSRYSAYIESLVRRNYDVNLNFTTRLGFSELMSVSLVDVGHVVSGLKKNMAEGMTAVVCSGDMPGYSLMETLLSEGIRIPQDLSITGFHAAPPQNGLPELTTVSISSEEMGVTILRRMVRRLENPVESLRTILHPCRLRIGATTSAQ</sequence>
<evidence type="ECO:0000313" key="6">
    <source>
        <dbReference type="Proteomes" id="UP000366872"/>
    </source>
</evidence>
<dbReference type="CDD" id="cd06267">
    <property type="entry name" value="PBP1_LacI_sugar_binding-like"/>
    <property type="match status" value="1"/>
</dbReference>
<dbReference type="CDD" id="cd01392">
    <property type="entry name" value="HTH_LacI"/>
    <property type="match status" value="1"/>
</dbReference>
<dbReference type="AlphaFoldDB" id="A0A6C2U818"/>
<dbReference type="Pfam" id="PF13377">
    <property type="entry name" value="Peripla_BP_3"/>
    <property type="match status" value="1"/>
</dbReference>
<dbReference type="InterPro" id="IPR028082">
    <property type="entry name" value="Peripla_BP_I"/>
</dbReference>
<dbReference type="PANTHER" id="PTHR30146:SF109">
    <property type="entry name" value="HTH-TYPE TRANSCRIPTIONAL REGULATOR GALS"/>
    <property type="match status" value="1"/>
</dbReference>
<dbReference type="PANTHER" id="PTHR30146">
    <property type="entry name" value="LACI-RELATED TRANSCRIPTIONAL REPRESSOR"/>
    <property type="match status" value="1"/>
</dbReference>
<dbReference type="SUPFAM" id="SSF47413">
    <property type="entry name" value="lambda repressor-like DNA-binding domains"/>
    <property type="match status" value="1"/>
</dbReference>
<accession>A0A6C2U818</accession>
<dbReference type="PROSITE" id="PS50932">
    <property type="entry name" value="HTH_LACI_2"/>
    <property type="match status" value="1"/>
</dbReference>
<organism evidence="5 6">
    <name type="scientific">Pontiella desulfatans</name>
    <dbReference type="NCBI Taxonomy" id="2750659"/>
    <lineage>
        <taxon>Bacteria</taxon>
        <taxon>Pseudomonadati</taxon>
        <taxon>Kiritimatiellota</taxon>
        <taxon>Kiritimatiellia</taxon>
        <taxon>Kiritimatiellales</taxon>
        <taxon>Pontiellaceae</taxon>
        <taxon>Pontiella</taxon>
    </lineage>
</organism>
<feature type="domain" description="HTH lacI-type" evidence="4">
    <location>
        <begin position="6"/>
        <end position="49"/>
    </location>
</feature>
<dbReference type="Pfam" id="PF00356">
    <property type="entry name" value="LacI"/>
    <property type="match status" value="1"/>
</dbReference>
<keyword evidence="6" id="KW-1185">Reference proteome</keyword>
<dbReference type="SUPFAM" id="SSF53822">
    <property type="entry name" value="Periplasmic binding protein-like I"/>
    <property type="match status" value="1"/>
</dbReference>